<sequence>MVWPAQSPDLSPIENVWDELDNRVRPLVDRNTTSDGLWAKIQNVWYSQEFQQYVIHTYQSFPRCLVALREAEGHSTKY</sequence>
<reference evidence="1" key="1">
    <citation type="submission" date="2022-08" db="EMBL/GenBank/DDBJ databases">
        <authorList>
            <consortium name="DOE Joint Genome Institute"/>
            <person name="Min B."/>
            <person name="Riley R."/>
            <person name="Sierra-Patev S."/>
            <person name="Naranjo-Ortiz M."/>
            <person name="Looney B."/>
            <person name="Konkel Z."/>
            <person name="Slot J.C."/>
            <person name="Sakamoto Y."/>
            <person name="Steenwyk J.L."/>
            <person name="Rokas A."/>
            <person name="Carro J."/>
            <person name="Camarero S."/>
            <person name="Ferreira P."/>
            <person name="Molpeceres G."/>
            <person name="Ruiz-Duenas F.J."/>
            <person name="Serrano A."/>
            <person name="Henrissat B."/>
            <person name="Drula E."/>
            <person name="Hughes K.W."/>
            <person name="Mata J.L."/>
            <person name="Ishikawa N.K."/>
            <person name="Vargas-Isla R."/>
            <person name="Ushijima S."/>
            <person name="Smith C.A."/>
            <person name="Ahrendt S."/>
            <person name="Andreopoulos W."/>
            <person name="He G."/>
            <person name="Labutti K."/>
            <person name="Lipzen A."/>
            <person name="Ng V."/>
            <person name="Sandor L."/>
            <person name="Barry K."/>
            <person name="Martinez A.T."/>
            <person name="Xiao Y."/>
            <person name="Gibbons J.G."/>
            <person name="Terashima K."/>
            <person name="Hibbett D.S."/>
            <person name="Grigoriev I.V."/>
        </authorList>
    </citation>
    <scope>NUCLEOTIDE SEQUENCE</scope>
    <source>
        <strain evidence="1">TFB10291</strain>
    </source>
</reference>
<dbReference type="GO" id="GO:0003676">
    <property type="term" value="F:nucleic acid binding"/>
    <property type="evidence" value="ECO:0007669"/>
    <property type="project" value="InterPro"/>
</dbReference>
<name>A0AA38NIV7_9AGAR</name>
<evidence type="ECO:0000313" key="2">
    <source>
        <dbReference type="Proteomes" id="UP001163798"/>
    </source>
</evidence>
<dbReference type="EMBL" id="MU794286">
    <property type="protein sequence ID" value="KAJ3779734.1"/>
    <property type="molecule type" value="Genomic_DNA"/>
</dbReference>
<protein>
    <recommendedName>
        <fullName evidence="3">Tc1-like transposase DDE domain-containing protein</fullName>
    </recommendedName>
</protein>
<gene>
    <name evidence="1" type="ORF">GGU10DRAFT_280362</name>
</gene>
<accession>A0AA38NIV7</accession>
<keyword evidence="2" id="KW-1185">Reference proteome</keyword>
<dbReference type="InterPro" id="IPR036397">
    <property type="entry name" value="RNaseH_sf"/>
</dbReference>
<evidence type="ECO:0008006" key="3">
    <source>
        <dbReference type="Google" id="ProtNLM"/>
    </source>
</evidence>
<organism evidence="1 2">
    <name type="scientific">Lentinula aff. detonsa</name>
    <dbReference type="NCBI Taxonomy" id="2804958"/>
    <lineage>
        <taxon>Eukaryota</taxon>
        <taxon>Fungi</taxon>
        <taxon>Dikarya</taxon>
        <taxon>Basidiomycota</taxon>
        <taxon>Agaricomycotina</taxon>
        <taxon>Agaricomycetes</taxon>
        <taxon>Agaricomycetidae</taxon>
        <taxon>Agaricales</taxon>
        <taxon>Marasmiineae</taxon>
        <taxon>Omphalotaceae</taxon>
        <taxon>Lentinula</taxon>
    </lineage>
</organism>
<proteinExistence type="predicted"/>
<dbReference type="AlphaFoldDB" id="A0AA38NIV7"/>
<evidence type="ECO:0000313" key="1">
    <source>
        <dbReference type="EMBL" id="KAJ3779734.1"/>
    </source>
</evidence>
<comment type="caution">
    <text evidence="1">The sequence shown here is derived from an EMBL/GenBank/DDBJ whole genome shotgun (WGS) entry which is preliminary data.</text>
</comment>
<dbReference type="Proteomes" id="UP001163798">
    <property type="component" value="Unassembled WGS sequence"/>
</dbReference>
<dbReference type="Gene3D" id="3.30.420.10">
    <property type="entry name" value="Ribonuclease H-like superfamily/Ribonuclease H"/>
    <property type="match status" value="1"/>
</dbReference>